<sequence>MEENVTTIEVPKKRPTFLTVLCILSFIGSGFFGLIQPIYNYATFESTYAEKMQKATEALEQMEEAGMESGFFYDMAANGVVQLKAMSENLEAITGANCLFALLSLFGVFLMFKLKKNGFYLYTFANVFWLLVPLALIDFDSMITWTLVGAAITALFVIMYAVNLKHMK</sequence>
<evidence type="ECO:0000256" key="1">
    <source>
        <dbReference type="SAM" id="Phobius"/>
    </source>
</evidence>
<name>A0ABX1WTG1_9BACT</name>
<protein>
    <recommendedName>
        <fullName evidence="4">DUF4386 domain-containing protein</fullName>
    </recommendedName>
</protein>
<organism evidence="2 3">
    <name type="scientific">Marinifilum caeruleilacunae</name>
    <dbReference type="NCBI Taxonomy" id="2499076"/>
    <lineage>
        <taxon>Bacteria</taxon>
        <taxon>Pseudomonadati</taxon>
        <taxon>Bacteroidota</taxon>
        <taxon>Bacteroidia</taxon>
        <taxon>Marinilabiliales</taxon>
        <taxon>Marinifilaceae</taxon>
    </lineage>
</organism>
<keyword evidence="1" id="KW-0472">Membrane</keyword>
<gene>
    <name evidence="2" type="ORF">ELS83_06105</name>
</gene>
<dbReference type="RefSeq" id="WP_171594661.1">
    <property type="nucleotide sequence ID" value="NZ_RZNH01000007.1"/>
</dbReference>
<feature type="transmembrane region" description="Helical" evidence="1">
    <location>
        <begin position="92"/>
        <end position="112"/>
    </location>
</feature>
<feature type="transmembrane region" description="Helical" evidence="1">
    <location>
        <begin position="17"/>
        <end position="39"/>
    </location>
</feature>
<comment type="caution">
    <text evidence="2">The sequence shown here is derived from an EMBL/GenBank/DDBJ whole genome shotgun (WGS) entry which is preliminary data.</text>
</comment>
<proteinExistence type="predicted"/>
<reference evidence="2 3" key="1">
    <citation type="submission" date="2018-12" db="EMBL/GenBank/DDBJ databases">
        <title>Marinifilum JC070 sp. nov., a marine bacterium isolated from Yongle Blue Hole in the South China Sea.</title>
        <authorList>
            <person name="Fu T."/>
        </authorList>
    </citation>
    <scope>NUCLEOTIDE SEQUENCE [LARGE SCALE GENOMIC DNA]</scope>
    <source>
        <strain evidence="2 3">JC070</strain>
    </source>
</reference>
<keyword evidence="1" id="KW-0812">Transmembrane</keyword>
<dbReference type="Proteomes" id="UP000732105">
    <property type="component" value="Unassembled WGS sequence"/>
</dbReference>
<evidence type="ECO:0000313" key="3">
    <source>
        <dbReference type="Proteomes" id="UP000732105"/>
    </source>
</evidence>
<evidence type="ECO:0008006" key="4">
    <source>
        <dbReference type="Google" id="ProtNLM"/>
    </source>
</evidence>
<evidence type="ECO:0000313" key="2">
    <source>
        <dbReference type="EMBL" id="NOU59382.1"/>
    </source>
</evidence>
<feature type="transmembrane region" description="Helical" evidence="1">
    <location>
        <begin position="143"/>
        <end position="162"/>
    </location>
</feature>
<keyword evidence="1" id="KW-1133">Transmembrane helix</keyword>
<dbReference type="EMBL" id="RZNH01000007">
    <property type="protein sequence ID" value="NOU59382.1"/>
    <property type="molecule type" value="Genomic_DNA"/>
</dbReference>
<accession>A0ABX1WTG1</accession>
<feature type="transmembrane region" description="Helical" evidence="1">
    <location>
        <begin position="119"/>
        <end position="137"/>
    </location>
</feature>
<keyword evidence="3" id="KW-1185">Reference proteome</keyword>